<proteinExistence type="predicted"/>
<name>A0A8H7V0K3_9FUNG</name>
<feature type="compositionally biased region" description="Basic and acidic residues" evidence="1">
    <location>
        <begin position="109"/>
        <end position="138"/>
    </location>
</feature>
<gene>
    <name evidence="2" type="ORF">INT47_009476</name>
</gene>
<feature type="compositionally biased region" description="Polar residues" evidence="1">
    <location>
        <begin position="1"/>
        <end position="22"/>
    </location>
</feature>
<evidence type="ECO:0000256" key="1">
    <source>
        <dbReference type="SAM" id="MobiDB-lite"/>
    </source>
</evidence>
<protein>
    <submittedName>
        <fullName evidence="2">Uncharacterized protein</fullName>
    </submittedName>
</protein>
<dbReference type="AlphaFoldDB" id="A0A8H7V0K3"/>
<dbReference type="Proteomes" id="UP000603453">
    <property type="component" value="Unassembled WGS sequence"/>
</dbReference>
<evidence type="ECO:0000313" key="3">
    <source>
        <dbReference type="Proteomes" id="UP000603453"/>
    </source>
</evidence>
<comment type="caution">
    <text evidence="2">The sequence shown here is derived from an EMBL/GenBank/DDBJ whole genome shotgun (WGS) entry which is preliminary data.</text>
</comment>
<feature type="region of interest" description="Disordered" evidence="1">
    <location>
        <begin position="1"/>
        <end position="138"/>
    </location>
</feature>
<accession>A0A8H7V0K3</accession>
<sequence>ISRQTNTPPVSRQNTTTLSTTINPPPRPANGPGPSNASSSLFINKRKPPVSRPKPVNVWPNGMGAKEMAVMEHSAAKERLKQIREEERQRDRPPQPPAPVQRNFDSILDDARYNDRRDHSNDRRYDRSNERQEGRSKE</sequence>
<keyword evidence="3" id="KW-1185">Reference proteome</keyword>
<reference evidence="2" key="1">
    <citation type="submission" date="2020-12" db="EMBL/GenBank/DDBJ databases">
        <title>Metabolic potential, ecology and presence of endohyphal bacteria is reflected in genomic diversity of Mucoromycotina.</title>
        <authorList>
            <person name="Muszewska A."/>
            <person name="Okrasinska A."/>
            <person name="Steczkiewicz K."/>
            <person name="Drgas O."/>
            <person name="Orlowska M."/>
            <person name="Perlinska-Lenart U."/>
            <person name="Aleksandrzak-Piekarczyk T."/>
            <person name="Szatraj K."/>
            <person name="Zielenkiewicz U."/>
            <person name="Pilsyk S."/>
            <person name="Malc E."/>
            <person name="Mieczkowski P."/>
            <person name="Kruszewska J.S."/>
            <person name="Biernat P."/>
            <person name="Pawlowska J."/>
        </authorList>
    </citation>
    <scope>NUCLEOTIDE SEQUENCE</scope>
    <source>
        <strain evidence="2">WA0000017839</strain>
    </source>
</reference>
<feature type="non-terminal residue" evidence="2">
    <location>
        <position position="1"/>
    </location>
</feature>
<dbReference type="EMBL" id="JAEPRD010000133">
    <property type="protein sequence ID" value="KAG2197169.1"/>
    <property type="molecule type" value="Genomic_DNA"/>
</dbReference>
<evidence type="ECO:0000313" key="2">
    <source>
        <dbReference type="EMBL" id="KAG2197169.1"/>
    </source>
</evidence>
<feature type="compositionally biased region" description="Basic and acidic residues" evidence="1">
    <location>
        <begin position="74"/>
        <end position="93"/>
    </location>
</feature>
<organism evidence="2 3">
    <name type="scientific">Mucor saturninus</name>
    <dbReference type="NCBI Taxonomy" id="64648"/>
    <lineage>
        <taxon>Eukaryota</taxon>
        <taxon>Fungi</taxon>
        <taxon>Fungi incertae sedis</taxon>
        <taxon>Mucoromycota</taxon>
        <taxon>Mucoromycotina</taxon>
        <taxon>Mucoromycetes</taxon>
        <taxon>Mucorales</taxon>
        <taxon>Mucorineae</taxon>
        <taxon>Mucoraceae</taxon>
        <taxon>Mucor</taxon>
    </lineage>
</organism>
<feature type="non-terminal residue" evidence="2">
    <location>
        <position position="138"/>
    </location>
</feature>